<evidence type="ECO:0000256" key="4">
    <source>
        <dbReference type="ARBA" id="ARBA00022821"/>
    </source>
</evidence>
<dbReference type="Gramene" id="AET1Gv20518300.23">
    <property type="protein sequence ID" value="AET1Gv20518300.23"/>
    <property type="gene ID" value="AET1Gv20518300"/>
</dbReference>
<evidence type="ECO:0000256" key="7">
    <source>
        <dbReference type="ARBA" id="ARBA00023265"/>
    </source>
</evidence>
<keyword evidence="3" id="KW-0812">Transmembrane</keyword>
<evidence type="ECO:0000313" key="9">
    <source>
        <dbReference type="Proteomes" id="UP000015105"/>
    </source>
</evidence>
<reference evidence="9" key="2">
    <citation type="journal article" date="2017" name="Nat. Plants">
        <title>The Aegilops tauschii genome reveals multiple impacts of transposons.</title>
        <authorList>
            <person name="Zhao G."/>
            <person name="Zou C."/>
            <person name="Li K."/>
            <person name="Wang K."/>
            <person name="Li T."/>
            <person name="Gao L."/>
            <person name="Zhang X."/>
            <person name="Wang H."/>
            <person name="Yang Z."/>
            <person name="Liu X."/>
            <person name="Jiang W."/>
            <person name="Mao L."/>
            <person name="Kong X."/>
            <person name="Jiao Y."/>
            <person name="Jia J."/>
        </authorList>
    </citation>
    <scope>NUCLEOTIDE SEQUENCE [LARGE SCALE GENOMIC DNA]</scope>
    <source>
        <strain evidence="9">cv. AL8/78</strain>
    </source>
</reference>
<dbReference type="Proteomes" id="UP000015105">
    <property type="component" value="Chromosome 1D"/>
</dbReference>
<evidence type="ECO:0000256" key="6">
    <source>
        <dbReference type="ARBA" id="ARBA00023136"/>
    </source>
</evidence>
<dbReference type="PANTHER" id="PTHR31942">
    <property type="entry name" value="MLO-LIKE PROTEIN 1"/>
    <property type="match status" value="1"/>
</dbReference>
<evidence type="ECO:0000313" key="8">
    <source>
        <dbReference type="EnsemblPlants" id="AET1Gv20518300.23"/>
    </source>
</evidence>
<comment type="subcellular location">
    <subcellularLocation>
        <location evidence="1">Membrane</location>
        <topology evidence="1">Multi-pass membrane protein</topology>
    </subcellularLocation>
</comment>
<name>A0A452YS68_AEGTS</name>
<sequence length="82" mass="9932">MNIFGSESLIWFFTLSILHYSRNAFEITYFFWIWYEFGLRSCFHDNFEFIIARICLGRVSILYLQTDLFLNHTNSVCSYSYV</sequence>
<dbReference type="GO" id="GO:0006952">
    <property type="term" value="P:defense response"/>
    <property type="evidence" value="ECO:0007669"/>
    <property type="project" value="UniProtKB-KW"/>
</dbReference>
<comment type="similarity">
    <text evidence="2">Belongs to the MLO family.</text>
</comment>
<keyword evidence="5" id="KW-1133">Transmembrane helix</keyword>
<accession>A0A452YS68</accession>
<keyword evidence="4" id="KW-0611">Plant defense</keyword>
<keyword evidence="9" id="KW-1185">Reference proteome</keyword>
<reference evidence="8" key="4">
    <citation type="submission" date="2019-03" db="UniProtKB">
        <authorList>
            <consortium name="EnsemblPlants"/>
        </authorList>
    </citation>
    <scope>IDENTIFICATION</scope>
</reference>
<protein>
    <submittedName>
        <fullName evidence="8">Uncharacterized protein</fullName>
    </submittedName>
</protein>
<reference evidence="8" key="3">
    <citation type="journal article" date="2017" name="Nature">
        <title>Genome sequence of the progenitor of the wheat D genome Aegilops tauschii.</title>
        <authorList>
            <person name="Luo M.C."/>
            <person name="Gu Y.Q."/>
            <person name="Puiu D."/>
            <person name="Wang H."/>
            <person name="Twardziok S.O."/>
            <person name="Deal K.R."/>
            <person name="Huo N."/>
            <person name="Zhu T."/>
            <person name="Wang L."/>
            <person name="Wang Y."/>
            <person name="McGuire P.E."/>
            <person name="Liu S."/>
            <person name="Long H."/>
            <person name="Ramasamy R.K."/>
            <person name="Rodriguez J.C."/>
            <person name="Van S.L."/>
            <person name="Yuan L."/>
            <person name="Wang Z."/>
            <person name="Xia Z."/>
            <person name="Xiao L."/>
            <person name="Anderson O.D."/>
            <person name="Ouyang S."/>
            <person name="Liang Y."/>
            <person name="Zimin A.V."/>
            <person name="Pertea G."/>
            <person name="Qi P."/>
            <person name="Bennetzen J.L."/>
            <person name="Dai X."/>
            <person name="Dawson M.W."/>
            <person name="Muller H.G."/>
            <person name="Kugler K."/>
            <person name="Rivarola-Duarte L."/>
            <person name="Spannagl M."/>
            <person name="Mayer K.F.X."/>
            <person name="Lu F.H."/>
            <person name="Bevan M.W."/>
            <person name="Leroy P."/>
            <person name="Li P."/>
            <person name="You F.M."/>
            <person name="Sun Q."/>
            <person name="Liu Z."/>
            <person name="Lyons E."/>
            <person name="Wicker T."/>
            <person name="Salzberg S.L."/>
            <person name="Devos K.M."/>
            <person name="Dvorak J."/>
        </authorList>
    </citation>
    <scope>NUCLEOTIDE SEQUENCE [LARGE SCALE GENOMIC DNA]</scope>
    <source>
        <strain evidence="8">cv. AL8/78</strain>
    </source>
</reference>
<dbReference type="AlphaFoldDB" id="A0A452YS68"/>
<evidence type="ECO:0000256" key="2">
    <source>
        <dbReference type="ARBA" id="ARBA00006574"/>
    </source>
</evidence>
<dbReference type="PANTHER" id="PTHR31942:SF49">
    <property type="entry name" value="MLO-LIKE PROTEIN 8"/>
    <property type="match status" value="1"/>
</dbReference>
<dbReference type="Pfam" id="PF03094">
    <property type="entry name" value="Mlo"/>
    <property type="match status" value="1"/>
</dbReference>
<organism evidence="8 9">
    <name type="scientific">Aegilops tauschii subsp. strangulata</name>
    <name type="common">Goatgrass</name>
    <dbReference type="NCBI Taxonomy" id="200361"/>
    <lineage>
        <taxon>Eukaryota</taxon>
        <taxon>Viridiplantae</taxon>
        <taxon>Streptophyta</taxon>
        <taxon>Embryophyta</taxon>
        <taxon>Tracheophyta</taxon>
        <taxon>Spermatophyta</taxon>
        <taxon>Magnoliopsida</taxon>
        <taxon>Liliopsida</taxon>
        <taxon>Poales</taxon>
        <taxon>Poaceae</taxon>
        <taxon>BOP clade</taxon>
        <taxon>Pooideae</taxon>
        <taxon>Triticodae</taxon>
        <taxon>Triticeae</taxon>
        <taxon>Triticinae</taxon>
        <taxon>Aegilops</taxon>
    </lineage>
</organism>
<evidence type="ECO:0000256" key="5">
    <source>
        <dbReference type="ARBA" id="ARBA00022989"/>
    </source>
</evidence>
<reference evidence="9" key="1">
    <citation type="journal article" date="2014" name="Science">
        <title>Ancient hybridizations among the ancestral genomes of bread wheat.</title>
        <authorList>
            <consortium name="International Wheat Genome Sequencing Consortium,"/>
            <person name="Marcussen T."/>
            <person name="Sandve S.R."/>
            <person name="Heier L."/>
            <person name="Spannagl M."/>
            <person name="Pfeifer M."/>
            <person name="Jakobsen K.S."/>
            <person name="Wulff B.B."/>
            <person name="Steuernagel B."/>
            <person name="Mayer K.F."/>
            <person name="Olsen O.A."/>
        </authorList>
    </citation>
    <scope>NUCLEOTIDE SEQUENCE [LARGE SCALE GENOMIC DNA]</scope>
    <source>
        <strain evidence="9">cv. AL8/78</strain>
    </source>
</reference>
<dbReference type="GO" id="GO:0016020">
    <property type="term" value="C:membrane"/>
    <property type="evidence" value="ECO:0007669"/>
    <property type="project" value="UniProtKB-SubCell"/>
</dbReference>
<keyword evidence="6" id="KW-0472">Membrane</keyword>
<evidence type="ECO:0000256" key="1">
    <source>
        <dbReference type="ARBA" id="ARBA00004141"/>
    </source>
</evidence>
<evidence type="ECO:0000256" key="3">
    <source>
        <dbReference type="ARBA" id="ARBA00022692"/>
    </source>
</evidence>
<proteinExistence type="inferred from homology"/>
<keyword evidence="7" id="KW-0568">Pathogenesis-related protein</keyword>
<reference evidence="8" key="5">
    <citation type="journal article" date="2021" name="G3 (Bethesda)">
        <title>Aegilops tauschii genome assembly Aet v5.0 features greater sequence contiguity and improved annotation.</title>
        <authorList>
            <person name="Wang L."/>
            <person name="Zhu T."/>
            <person name="Rodriguez J.C."/>
            <person name="Deal K.R."/>
            <person name="Dubcovsky J."/>
            <person name="McGuire P.E."/>
            <person name="Lux T."/>
            <person name="Spannagl M."/>
            <person name="Mayer K.F.X."/>
            <person name="Baldrich P."/>
            <person name="Meyers B.C."/>
            <person name="Huo N."/>
            <person name="Gu Y.Q."/>
            <person name="Zhou H."/>
            <person name="Devos K.M."/>
            <person name="Bennetzen J.L."/>
            <person name="Unver T."/>
            <person name="Budak H."/>
            <person name="Gulick P.J."/>
            <person name="Galiba G."/>
            <person name="Kalapos B."/>
            <person name="Nelson D.R."/>
            <person name="Li P."/>
            <person name="You F.M."/>
            <person name="Luo M.C."/>
            <person name="Dvorak J."/>
        </authorList>
    </citation>
    <scope>NUCLEOTIDE SEQUENCE [LARGE SCALE GENOMIC DNA]</scope>
    <source>
        <strain evidence="8">cv. AL8/78</strain>
    </source>
</reference>
<dbReference type="EnsemblPlants" id="AET1Gv20518300.23">
    <property type="protein sequence ID" value="AET1Gv20518300.23"/>
    <property type="gene ID" value="AET1Gv20518300"/>
</dbReference>
<dbReference type="InterPro" id="IPR004326">
    <property type="entry name" value="Mlo"/>
</dbReference>